<dbReference type="AlphaFoldDB" id="A0A9X0UGG2"/>
<evidence type="ECO:0000313" key="7">
    <source>
        <dbReference type="Proteomes" id="UP000600101"/>
    </source>
</evidence>
<comment type="similarity">
    <text evidence="1">Belongs to the bacterial secretin family.</text>
</comment>
<dbReference type="InterPro" id="IPR004846">
    <property type="entry name" value="T2SS/T3SS_dom"/>
</dbReference>
<organism evidence="6 7">
    <name type="scientific">Siccirubricoccus deserti</name>
    <dbReference type="NCBI Taxonomy" id="2013562"/>
    <lineage>
        <taxon>Bacteria</taxon>
        <taxon>Pseudomonadati</taxon>
        <taxon>Pseudomonadota</taxon>
        <taxon>Alphaproteobacteria</taxon>
        <taxon>Acetobacterales</taxon>
        <taxon>Roseomonadaceae</taxon>
        <taxon>Siccirubricoccus</taxon>
    </lineage>
</organism>
<accession>A0A9X0UGG2</accession>
<feature type="signal peptide" evidence="3">
    <location>
        <begin position="1"/>
        <end position="24"/>
    </location>
</feature>
<dbReference type="InterPro" id="IPR050810">
    <property type="entry name" value="Bact_Secretion_Sys_Channel"/>
</dbReference>
<reference evidence="6" key="1">
    <citation type="submission" date="2020-08" db="EMBL/GenBank/DDBJ databases">
        <authorList>
            <person name="Hu Y."/>
            <person name="Nguyen S.V."/>
            <person name="Li F."/>
            <person name="Fanning S."/>
        </authorList>
    </citation>
    <scope>NUCLEOTIDE SEQUENCE</scope>
    <source>
        <strain evidence="6">SYSU D8009</strain>
    </source>
</reference>
<name>A0A9X0UGG2_9PROT</name>
<feature type="domain" description="Pilus formation protein N-terminal" evidence="5">
    <location>
        <begin position="47"/>
        <end position="116"/>
    </location>
</feature>
<feature type="compositionally biased region" description="Low complexity" evidence="2">
    <location>
        <begin position="32"/>
        <end position="49"/>
    </location>
</feature>
<dbReference type="PRINTS" id="PR00811">
    <property type="entry name" value="BCTERIALGSPD"/>
</dbReference>
<dbReference type="Pfam" id="PF00263">
    <property type="entry name" value="Secretin"/>
    <property type="match status" value="1"/>
</dbReference>
<evidence type="ECO:0000256" key="2">
    <source>
        <dbReference type="SAM" id="MobiDB-lite"/>
    </source>
</evidence>
<sequence>MARKSKSLGLALALILGLPDAAPAQGVRVQGTPGAPVPRATTPAASPSTLTMDVGSGRLISLSGPASNVFVVDPRVAEVRPASPTSLFLLGMAPGRTTIAALDERGSVIGQYEVTVRPSTLVANEAAAAIARVMPGSTVRVVPQPRGLMLAGSVSSPDDAQRAVALAKGYIPEGQVIENQLSVRADTQVTLRVRIVEMSRNVTRDLGINWQALGSVGRFTVAFASKNFLSLPRGSINSLLAGTPDVNALIDALAQDNLVRVLAEPNLTVMSGQTASFLAGGEFPIPVAQSLTQVTVQFKQFGVSLAFQPTVLTEGRISLNVRPEVSQLSNQGAVTLGFGNDRISIPALTVRRAETSVELGSGQSFAIAGLLQDNIAQTNNAVPLFGEVPILGALFRSDSFRRNETELVIIVTPYIARPTSDPAATHQPGDDYRPPNDLERILLLRQQARNSPAPQPRIPGGVGFMLQ</sequence>
<gene>
    <name evidence="6" type="ORF">H7965_26895</name>
</gene>
<feature type="region of interest" description="Disordered" evidence="2">
    <location>
        <begin position="27"/>
        <end position="49"/>
    </location>
</feature>
<dbReference type="InterPro" id="IPR032789">
    <property type="entry name" value="T2SS-T3SS_pil_N"/>
</dbReference>
<dbReference type="Proteomes" id="UP000600101">
    <property type="component" value="Unassembled WGS sequence"/>
</dbReference>
<evidence type="ECO:0000256" key="3">
    <source>
        <dbReference type="SAM" id="SignalP"/>
    </source>
</evidence>
<dbReference type="GO" id="GO:0009306">
    <property type="term" value="P:protein secretion"/>
    <property type="evidence" value="ECO:0007669"/>
    <property type="project" value="InterPro"/>
</dbReference>
<evidence type="ECO:0000256" key="1">
    <source>
        <dbReference type="RuleBase" id="RU004003"/>
    </source>
</evidence>
<evidence type="ECO:0000313" key="6">
    <source>
        <dbReference type="EMBL" id="MBC4018883.1"/>
    </source>
</evidence>
<comment type="caution">
    <text evidence="6">The sequence shown here is derived from an EMBL/GenBank/DDBJ whole genome shotgun (WGS) entry which is preliminary data.</text>
</comment>
<keyword evidence="3" id="KW-0732">Signal</keyword>
<protein>
    <submittedName>
        <fullName evidence="6">Type II and III secretion system protein family protein</fullName>
    </submittedName>
</protein>
<dbReference type="InterPro" id="IPR001775">
    <property type="entry name" value="GspD/PilQ"/>
</dbReference>
<dbReference type="RefSeq" id="WP_186773622.1">
    <property type="nucleotide sequence ID" value="NZ_JACOMF010000089.1"/>
</dbReference>
<proteinExistence type="inferred from homology"/>
<keyword evidence="7" id="KW-1185">Reference proteome</keyword>
<feature type="domain" description="Type II/III secretion system secretin-like" evidence="4">
    <location>
        <begin position="252"/>
        <end position="416"/>
    </location>
</feature>
<dbReference type="PANTHER" id="PTHR30332:SF17">
    <property type="entry name" value="TYPE IV PILIATION SYSTEM PROTEIN DR_0774-RELATED"/>
    <property type="match status" value="1"/>
</dbReference>
<evidence type="ECO:0000259" key="5">
    <source>
        <dbReference type="Pfam" id="PF13629"/>
    </source>
</evidence>
<dbReference type="PANTHER" id="PTHR30332">
    <property type="entry name" value="PROBABLE GENERAL SECRETION PATHWAY PROTEIN D"/>
    <property type="match status" value="1"/>
</dbReference>
<evidence type="ECO:0000259" key="4">
    <source>
        <dbReference type="Pfam" id="PF00263"/>
    </source>
</evidence>
<dbReference type="EMBL" id="JACOMF010000089">
    <property type="protein sequence ID" value="MBC4018883.1"/>
    <property type="molecule type" value="Genomic_DNA"/>
</dbReference>
<dbReference type="GO" id="GO:0015627">
    <property type="term" value="C:type II protein secretion system complex"/>
    <property type="evidence" value="ECO:0007669"/>
    <property type="project" value="TreeGrafter"/>
</dbReference>
<feature type="chain" id="PRO_5040774627" evidence="3">
    <location>
        <begin position="25"/>
        <end position="467"/>
    </location>
</feature>
<dbReference type="Pfam" id="PF13629">
    <property type="entry name" value="T2SS-T3SS_pil_N"/>
    <property type="match status" value="1"/>
</dbReference>